<dbReference type="Proteomes" id="UP000324632">
    <property type="component" value="Chromosome 24"/>
</dbReference>
<reference evidence="2 3" key="1">
    <citation type="journal article" date="2019" name="Mol. Ecol. Resour.">
        <title>Chromosome-level genome assembly of Triplophysa tibetana, a fish adapted to the harsh high-altitude environment of the Tibetan Plateau.</title>
        <authorList>
            <person name="Yang X."/>
            <person name="Liu H."/>
            <person name="Ma Z."/>
            <person name="Zou Y."/>
            <person name="Zou M."/>
            <person name="Mao Y."/>
            <person name="Li X."/>
            <person name="Wang H."/>
            <person name="Chen T."/>
            <person name="Wang W."/>
            <person name="Yang R."/>
        </authorList>
    </citation>
    <scope>NUCLEOTIDE SEQUENCE [LARGE SCALE GENOMIC DNA]</scope>
    <source>
        <strain evidence="2">TTIB1903HZAU</strain>
        <tissue evidence="2">Muscle</tissue>
    </source>
</reference>
<accession>A0A5A9N1B3</accession>
<sequence>MDALLISSLGPQLLKPIRHKETRGIWRGWPKEKRLGLSLRMYHQCLWIESLEEWHRAEGDRESERSERKEEEMEEEEGEKKGEAFPNTGGRALCCHLDQRGPFIRAGTVSTPLAFGKGELECVHVQAFGDGGHPSNITIQGLLPLIKLHSQFKYDCCDFGPGHDLPKVFLLEFFPKRTLNQMLLAL</sequence>
<name>A0A5A9N1B3_9TELE</name>
<dbReference type="AlphaFoldDB" id="A0A5A9N1B3"/>
<keyword evidence="3" id="KW-1185">Reference proteome</keyword>
<proteinExistence type="predicted"/>
<evidence type="ECO:0000313" key="3">
    <source>
        <dbReference type="Proteomes" id="UP000324632"/>
    </source>
</evidence>
<feature type="compositionally biased region" description="Basic and acidic residues" evidence="1">
    <location>
        <begin position="58"/>
        <end position="71"/>
    </location>
</feature>
<organism evidence="2 3">
    <name type="scientific">Triplophysa tibetana</name>
    <dbReference type="NCBI Taxonomy" id="1572043"/>
    <lineage>
        <taxon>Eukaryota</taxon>
        <taxon>Metazoa</taxon>
        <taxon>Chordata</taxon>
        <taxon>Craniata</taxon>
        <taxon>Vertebrata</taxon>
        <taxon>Euteleostomi</taxon>
        <taxon>Actinopterygii</taxon>
        <taxon>Neopterygii</taxon>
        <taxon>Teleostei</taxon>
        <taxon>Ostariophysi</taxon>
        <taxon>Cypriniformes</taxon>
        <taxon>Nemacheilidae</taxon>
        <taxon>Triplophysa</taxon>
    </lineage>
</organism>
<gene>
    <name evidence="2" type="ORF">E1301_Tti006733</name>
</gene>
<protein>
    <submittedName>
        <fullName evidence="2">Uncharacterized protein</fullName>
    </submittedName>
</protein>
<comment type="caution">
    <text evidence="2">The sequence shown here is derived from an EMBL/GenBank/DDBJ whole genome shotgun (WGS) entry which is preliminary data.</text>
</comment>
<feature type="region of interest" description="Disordered" evidence="1">
    <location>
        <begin position="58"/>
        <end position="85"/>
    </location>
</feature>
<evidence type="ECO:0000313" key="2">
    <source>
        <dbReference type="EMBL" id="KAA0703470.1"/>
    </source>
</evidence>
<dbReference type="EMBL" id="SOYY01000024">
    <property type="protein sequence ID" value="KAA0703470.1"/>
    <property type="molecule type" value="Genomic_DNA"/>
</dbReference>
<evidence type="ECO:0000256" key="1">
    <source>
        <dbReference type="SAM" id="MobiDB-lite"/>
    </source>
</evidence>